<feature type="region of interest" description="Disordered" evidence="1">
    <location>
        <begin position="1"/>
        <end position="25"/>
    </location>
</feature>
<evidence type="ECO:0000256" key="1">
    <source>
        <dbReference type="SAM" id="MobiDB-lite"/>
    </source>
</evidence>
<feature type="compositionally biased region" description="Low complexity" evidence="1">
    <location>
        <begin position="1"/>
        <end position="14"/>
    </location>
</feature>
<name>A0ABN2WN81_9ACTN</name>
<organism evidence="2 3">
    <name type="scientific">Streptomyces albiaxialis</name>
    <dbReference type="NCBI Taxonomy" id="329523"/>
    <lineage>
        <taxon>Bacteria</taxon>
        <taxon>Bacillati</taxon>
        <taxon>Actinomycetota</taxon>
        <taxon>Actinomycetes</taxon>
        <taxon>Kitasatosporales</taxon>
        <taxon>Streptomycetaceae</taxon>
        <taxon>Streptomyces</taxon>
    </lineage>
</organism>
<proteinExistence type="predicted"/>
<gene>
    <name evidence="2" type="ORF">GCM10009801_65000</name>
</gene>
<reference evidence="2 3" key="1">
    <citation type="journal article" date="2019" name="Int. J. Syst. Evol. Microbiol.">
        <title>The Global Catalogue of Microorganisms (GCM) 10K type strain sequencing project: providing services to taxonomists for standard genome sequencing and annotation.</title>
        <authorList>
            <consortium name="The Broad Institute Genomics Platform"/>
            <consortium name="The Broad Institute Genome Sequencing Center for Infectious Disease"/>
            <person name="Wu L."/>
            <person name="Ma J."/>
        </authorList>
    </citation>
    <scope>NUCLEOTIDE SEQUENCE [LARGE SCALE GENOMIC DNA]</scope>
    <source>
        <strain evidence="2 3">JCM 15478</strain>
    </source>
</reference>
<evidence type="ECO:0000313" key="3">
    <source>
        <dbReference type="Proteomes" id="UP001500016"/>
    </source>
</evidence>
<evidence type="ECO:0000313" key="2">
    <source>
        <dbReference type="EMBL" id="GAA2095841.1"/>
    </source>
</evidence>
<dbReference type="EMBL" id="BAAAPE010000016">
    <property type="protein sequence ID" value="GAA2095841.1"/>
    <property type="molecule type" value="Genomic_DNA"/>
</dbReference>
<feature type="region of interest" description="Disordered" evidence="1">
    <location>
        <begin position="61"/>
        <end position="105"/>
    </location>
</feature>
<accession>A0ABN2WN81</accession>
<keyword evidence="3" id="KW-1185">Reference proteome</keyword>
<protein>
    <submittedName>
        <fullName evidence="2">Uncharacterized protein</fullName>
    </submittedName>
</protein>
<dbReference type="Proteomes" id="UP001500016">
    <property type="component" value="Unassembled WGS sequence"/>
</dbReference>
<sequence>MSTVPSPSLAAAVPPVSPTPPPATTATATAAASFLARMRTPSSCTGSEVAWSVAGAEGREVFRSGPKPAAPLPPGRPGLGAPARPERPAPGEQAKLPPLEHRSET</sequence>
<comment type="caution">
    <text evidence="2">The sequence shown here is derived from an EMBL/GenBank/DDBJ whole genome shotgun (WGS) entry which is preliminary data.</text>
</comment>